<name>A0A7E4ZYW7_PANRE</name>
<keyword evidence="2" id="KW-1185">Reference proteome</keyword>
<reference evidence="2" key="1">
    <citation type="journal article" date="2013" name="Genetics">
        <title>The draft genome and transcriptome of Panagrellus redivivus are shaped by the harsh demands of a free-living lifestyle.</title>
        <authorList>
            <person name="Srinivasan J."/>
            <person name="Dillman A.R."/>
            <person name="Macchietto M.G."/>
            <person name="Heikkinen L."/>
            <person name="Lakso M."/>
            <person name="Fracchia K.M."/>
            <person name="Antoshechkin I."/>
            <person name="Mortazavi A."/>
            <person name="Wong G."/>
            <person name="Sternberg P.W."/>
        </authorList>
    </citation>
    <scope>NUCLEOTIDE SEQUENCE [LARGE SCALE GENOMIC DNA]</scope>
    <source>
        <strain evidence="2">MT8872</strain>
    </source>
</reference>
<keyword evidence="1" id="KW-1133">Transmembrane helix</keyword>
<dbReference type="WBParaSite" id="Pan_g3770.t1">
    <property type="protein sequence ID" value="Pan_g3770.t1"/>
    <property type="gene ID" value="Pan_g3770"/>
</dbReference>
<proteinExistence type="predicted"/>
<keyword evidence="1" id="KW-0812">Transmembrane</keyword>
<evidence type="ECO:0000313" key="2">
    <source>
        <dbReference type="Proteomes" id="UP000492821"/>
    </source>
</evidence>
<sequence>MAVTFAIASPVFVADVTVHEYVTVINGTTTVTRDGPVFMKVVYAILYYYCWKYHIYAIIISCTIFYTIMIFKIREIRKLSKNVSTRSEIRLMYPAFVLFICNLLYLAYFYVWEHFMSTDRTLIKYSEWSIYAIADAYDLNNVYIILITSRQVRMAVLNALNLVKSAFVISSIGQSMPTVGVQRNVVTIQG</sequence>
<feature type="transmembrane region" description="Helical" evidence="1">
    <location>
        <begin position="53"/>
        <end position="71"/>
    </location>
</feature>
<dbReference type="Proteomes" id="UP000492821">
    <property type="component" value="Unassembled WGS sequence"/>
</dbReference>
<evidence type="ECO:0000256" key="1">
    <source>
        <dbReference type="SAM" id="Phobius"/>
    </source>
</evidence>
<protein>
    <submittedName>
        <fullName evidence="3">G_PROTEIN_RECEP_F1_2 domain-containing protein</fullName>
    </submittedName>
</protein>
<keyword evidence="1" id="KW-0472">Membrane</keyword>
<evidence type="ECO:0000313" key="3">
    <source>
        <dbReference type="WBParaSite" id="Pan_g3770.t1"/>
    </source>
</evidence>
<dbReference type="AlphaFoldDB" id="A0A7E4ZYW7"/>
<feature type="transmembrane region" description="Helical" evidence="1">
    <location>
        <begin position="91"/>
        <end position="112"/>
    </location>
</feature>
<accession>A0A7E4ZYW7</accession>
<organism evidence="2 3">
    <name type="scientific">Panagrellus redivivus</name>
    <name type="common">Microworm</name>
    <dbReference type="NCBI Taxonomy" id="6233"/>
    <lineage>
        <taxon>Eukaryota</taxon>
        <taxon>Metazoa</taxon>
        <taxon>Ecdysozoa</taxon>
        <taxon>Nematoda</taxon>
        <taxon>Chromadorea</taxon>
        <taxon>Rhabditida</taxon>
        <taxon>Tylenchina</taxon>
        <taxon>Panagrolaimomorpha</taxon>
        <taxon>Panagrolaimoidea</taxon>
        <taxon>Panagrolaimidae</taxon>
        <taxon>Panagrellus</taxon>
    </lineage>
</organism>
<reference evidence="3" key="2">
    <citation type="submission" date="2020-10" db="UniProtKB">
        <authorList>
            <consortium name="WormBaseParasite"/>
        </authorList>
    </citation>
    <scope>IDENTIFICATION</scope>
</reference>